<evidence type="ECO:0000256" key="2">
    <source>
        <dbReference type="ARBA" id="ARBA00004370"/>
    </source>
</evidence>
<comment type="caution">
    <text evidence="11">The sequence shown here is derived from an EMBL/GenBank/DDBJ whole genome shotgun (WGS) entry which is preliminary data.</text>
</comment>
<dbReference type="Proteomes" id="UP001597173">
    <property type="component" value="Unassembled WGS sequence"/>
</dbReference>
<keyword evidence="6" id="KW-0677">Repeat</keyword>
<evidence type="ECO:0000256" key="4">
    <source>
        <dbReference type="ARBA" id="ARBA00022525"/>
    </source>
</evidence>
<evidence type="ECO:0000313" key="12">
    <source>
        <dbReference type="Proteomes" id="UP001597173"/>
    </source>
</evidence>
<dbReference type="Gene3D" id="2.150.10.10">
    <property type="entry name" value="Serralysin-like metalloprotease, C-terminal"/>
    <property type="match status" value="2"/>
</dbReference>
<dbReference type="InterPro" id="IPR001343">
    <property type="entry name" value="Hemolysn_Ca-bd"/>
</dbReference>
<dbReference type="InterPro" id="IPR013858">
    <property type="entry name" value="Peptidase_M10B_C"/>
</dbReference>
<dbReference type="InterPro" id="IPR034033">
    <property type="entry name" value="Serralysin-like"/>
</dbReference>
<comment type="cofactor">
    <cofactor evidence="1">
        <name>Ca(2+)</name>
        <dbReference type="ChEBI" id="CHEBI:29108"/>
    </cofactor>
</comment>
<evidence type="ECO:0000259" key="10">
    <source>
        <dbReference type="Pfam" id="PF08548"/>
    </source>
</evidence>
<dbReference type="SUPFAM" id="SSF51120">
    <property type="entry name" value="beta-Roll"/>
    <property type="match status" value="3"/>
</dbReference>
<accession>A0ABW3YRK4</accession>
<evidence type="ECO:0000256" key="5">
    <source>
        <dbReference type="ARBA" id="ARBA00022656"/>
    </source>
</evidence>
<evidence type="ECO:0000256" key="1">
    <source>
        <dbReference type="ARBA" id="ARBA00001913"/>
    </source>
</evidence>
<evidence type="ECO:0000256" key="6">
    <source>
        <dbReference type="ARBA" id="ARBA00022737"/>
    </source>
</evidence>
<keyword evidence="4" id="KW-0964">Secreted</keyword>
<dbReference type="CDD" id="cd04277">
    <property type="entry name" value="ZnMc_serralysin_like"/>
    <property type="match status" value="1"/>
</dbReference>
<protein>
    <submittedName>
        <fullName evidence="11">M10 family metallopeptidase</fullName>
    </submittedName>
</protein>
<evidence type="ECO:0000256" key="7">
    <source>
        <dbReference type="ARBA" id="ARBA00023026"/>
    </source>
</evidence>
<dbReference type="RefSeq" id="WP_374837358.1">
    <property type="nucleotide sequence ID" value="NZ_JBHEEW010000004.1"/>
</dbReference>
<dbReference type="PANTHER" id="PTHR38340:SF1">
    <property type="entry name" value="S-LAYER PROTEIN"/>
    <property type="match status" value="1"/>
</dbReference>
<dbReference type="InterPro" id="IPR050557">
    <property type="entry name" value="RTX_toxin/Mannuronan_C5-epim"/>
</dbReference>
<feature type="domain" description="Peptidase M10 serralysin C-terminal" evidence="10">
    <location>
        <begin position="334"/>
        <end position="478"/>
    </location>
</feature>
<dbReference type="InterPro" id="IPR018511">
    <property type="entry name" value="Hemolysin-typ_Ca-bd_CS"/>
</dbReference>
<dbReference type="PRINTS" id="PR01488">
    <property type="entry name" value="RTXTOXINA"/>
</dbReference>
<keyword evidence="8" id="KW-0472">Membrane</keyword>
<keyword evidence="12" id="KW-1185">Reference proteome</keyword>
<keyword evidence="7" id="KW-0843">Virulence</keyword>
<dbReference type="EMBL" id="JBHTNF010000001">
    <property type="protein sequence ID" value="MFD1326935.1"/>
    <property type="molecule type" value="Genomic_DNA"/>
</dbReference>
<dbReference type="PANTHER" id="PTHR38340">
    <property type="entry name" value="S-LAYER PROTEIN"/>
    <property type="match status" value="1"/>
</dbReference>
<gene>
    <name evidence="11" type="ORF">ACFQ33_03375</name>
</gene>
<keyword evidence="5" id="KW-0800">Toxin</keyword>
<evidence type="ECO:0000256" key="8">
    <source>
        <dbReference type="ARBA" id="ARBA00023136"/>
    </source>
</evidence>
<evidence type="ECO:0000313" key="11">
    <source>
        <dbReference type="EMBL" id="MFD1326935.1"/>
    </source>
</evidence>
<sequence length="809" mass="83238">MTARARLQPLLFDLTGAESNPATSWADTSWFRTSPTYHFERGELPWRALLQTPALQWLRQSWIDHAAEMHAQSDLSDAMAHQGPGATAPASAANENGTASVTASVAATGNAIIDGVLSGIRWNEASITYSDTDSPSDYPSDYLVDDDADGVSAQFQDFSPLTAAQRRAFHAALDTTQYSQLAGAVGLSVEGFTELDISYAGPGAGEATIRAANSGDAATAYAFYPDNDPHGGDAFYGNAYDGTSNSFKDPIAGNYGWHGVLHELGHALGLKHGQDAGGPGDTALPAVYNSLEFSVMTYPSFIGDTTEGYDYEPFGAPQTFMMADILALQTMYGADFTTNGGNTVYSWDPSSGNFYVDGALAIAPGANRVFSTIWDGNGIDTYDLSNYATPLRINLKPGSSSTFSAAQLAYLGGGPNDGFARGNVFNAFQFEGDPRSLIENANGGSNNDSMTGNAIANVLRGNGGDDRIDGGAGNDTLYGGDGDDILQGGPGVDRAYGNNGNDRFIITTGWTGGTGESFNGGAGTDTFDASSVTTAGFNAVINLDTGSFAPSQGGGAISLSSVEAAISGGGNDTLTGSGGANRLRSGDGNDRLFGLAANDWLIGDSGDDLLIGGTGADILDGGAGRDTASYAQASSGVTASLANAALNAGEAAGDSFRNIENLVGSAFGDHLYGRSDANNISGGRGNDLICGAGGNDILTGGAGADAFLFNTAIDKTANIDRITDFSVPSDTIRLDNAIFAALGSEGVLAASAFRANTSGLAADASDRILYETDTGRLFYDSNGNESGGRAQFASLAPGLEITHLDFMVV</sequence>
<evidence type="ECO:0000256" key="3">
    <source>
        <dbReference type="ARBA" id="ARBA00004613"/>
    </source>
</evidence>
<dbReference type="Pfam" id="PF00353">
    <property type="entry name" value="HemolysinCabind"/>
    <property type="match status" value="3"/>
</dbReference>
<dbReference type="SUPFAM" id="SSF55486">
    <property type="entry name" value="Metalloproteases ('zincins'), catalytic domain"/>
    <property type="match status" value="1"/>
</dbReference>
<dbReference type="Gene3D" id="3.40.390.10">
    <property type="entry name" value="Collagenase (Catalytic Domain)"/>
    <property type="match status" value="1"/>
</dbReference>
<reference evidence="12" key="1">
    <citation type="journal article" date="2019" name="Int. J. Syst. Evol. Microbiol.">
        <title>The Global Catalogue of Microorganisms (GCM) 10K type strain sequencing project: providing services to taxonomists for standard genome sequencing and annotation.</title>
        <authorList>
            <consortium name="The Broad Institute Genomics Platform"/>
            <consortium name="The Broad Institute Genome Sequencing Center for Infectious Disease"/>
            <person name="Wu L."/>
            <person name="Ma J."/>
        </authorList>
    </citation>
    <scope>NUCLEOTIDE SEQUENCE [LARGE SCALE GENOMIC DNA]</scope>
    <source>
        <strain evidence="12">CCUG 55609</strain>
    </source>
</reference>
<dbReference type="InterPro" id="IPR003995">
    <property type="entry name" value="RTX_toxin_determinant-A"/>
</dbReference>
<dbReference type="PROSITE" id="PS00330">
    <property type="entry name" value="HEMOLYSIN_CALCIUM"/>
    <property type="match status" value="5"/>
</dbReference>
<dbReference type="InterPro" id="IPR024079">
    <property type="entry name" value="MetalloPept_cat_dom_sf"/>
</dbReference>
<dbReference type="InterPro" id="IPR011049">
    <property type="entry name" value="Serralysin-like_metalloprot_C"/>
</dbReference>
<dbReference type="Pfam" id="PF08548">
    <property type="entry name" value="Peptidase_M10_C"/>
    <property type="match status" value="1"/>
</dbReference>
<dbReference type="PRINTS" id="PR00313">
    <property type="entry name" value="CABNDNGRPT"/>
</dbReference>
<comment type="subcellular location">
    <subcellularLocation>
        <location evidence="2">Membrane</location>
    </subcellularLocation>
    <subcellularLocation>
        <location evidence="3">Secreted</location>
    </subcellularLocation>
</comment>
<feature type="region of interest" description="Disordered" evidence="9">
    <location>
        <begin position="74"/>
        <end position="95"/>
    </location>
</feature>
<organism evidence="11 12">
    <name type="scientific">Mycoplana ramosa</name>
    <name type="common">Mycoplana bullata</name>
    <dbReference type="NCBI Taxonomy" id="40837"/>
    <lineage>
        <taxon>Bacteria</taxon>
        <taxon>Pseudomonadati</taxon>
        <taxon>Pseudomonadota</taxon>
        <taxon>Alphaproteobacteria</taxon>
        <taxon>Hyphomicrobiales</taxon>
        <taxon>Rhizobiaceae</taxon>
        <taxon>Mycoplana</taxon>
    </lineage>
</organism>
<evidence type="ECO:0000256" key="9">
    <source>
        <dbReference type="SAM" id="MobiDB-lite"/>
    </source>
</evidence>
<proteinExistence type="predicted"/>
<name>A0ABW3YRK4_MYCRA</name>